<proteinExistence type="predicted"/>
<keyword evidence="7" id="KW-1185">Reference proteome</keyword>
<sequence>MFSALSLALGQLSDRRILAVLVKTLVVTLAVFAALGWLGWIGIGWALGQWGAGQDFQTLLAVLLAVVLGWVLFRIVALAVLQLFADDVVLAVEARHYPAAALTEHPLGWHRQVQIALQGVLRSLGYNLAALPVALLVMATGLGPAIVFGLVNAVLLGRELTEMVALRHRDADGLPPLPPALTRLALGAIVVALLLVPFVNLLAPVLGAAMATHIVHRKLAAAHAA</sequence>
<keyword evidence="4 5" id="KW-0472">Membrane</keyword>
<accession>A0ABV8RLU0</accession>
<comment type="subcellular location">
    <subcellularLocation>
        <location evidence="1">Membrane</location>
        <topology evidence="1">Multi-pass membrane protein</topology>
    </subcellularLocation>
</comment>
<evidence type="ECO:0000313" key="7">
    <source>
        <dbReference type="Proteomes" id="UP001595828"/>
    </source>
</evidence>
<dbReference type="InterPro" id="IPR059112">
    <property type="entry name" value="CysZ/EI24"/>
</dbReference>
<name>A0ABV8RLU0_9SPHN</name>
<organism evidence="6 7">
    <name type="scientific">Novosphingobium tardum</name>
    <dbReference type="NCBI Taxonomy" id="1538021"/>
    <lineage>
        <taxon>Bacteria</taxon>
        <taxon>Pseudomonadati</taxon>
        <taxon>Pseudomonadota</taxon>
        <taxon>Alphaproteobacteria</taxon>
        <taxon>Sphingomonadales</taxon>
        <taxon>Sphingomonadaceae</taxon>
        <taxon>Novosphingobium</taxon>
    </lineage>
</organism>
<keyword evidence="3 5" id="KW-1133">Transmembrane helix</keyword>
<dbReference type="EMBL" id="JBHSDR010000003">
    <property type="protein sequence ID" value="MFC4293870.1"/>
    <property type="molecule type" value="Genomic_DNA"/>
</dbReference>
<protein>
    <submittedName>
        <fullName evidence="6">EI24 domain-containing protein</fullName>
    </submittedName>
</protein>
<feature type="transmembrane region" description="Helical" evidence="5">
    <location>
        <begin position="184"/>
        <end position="203"/>
    </location>
</feature>
<feature type="transmembrane region" description="Helical" evidence="5">
    <location>
        <begin position="25"/>
        <end position="47"/>
    </location>
</feature>
<dbReference type="Pfam" id="PF07264">
    <property type="entry name" value="EI24"/>
    <property type="match status" value="1"/>
</dbReference>
<evidence type="ECO:0000256" key="4">
    <source>
        <dbReference type="ARBA" id="ARBA00023136"/>
    </source>
</evidence>
<comment type="caution">
    <text evidence="6">The sequence shown here is derived from an EMBL/GenBank/DDBJ whole genome shotgun (WGS) entry which is preliminary data.</text>
</comment>
<evidence type="ECO:0000256" key="5">
    <source>
        <dbReference type="SAM" id="Phobius"/>
    </source>
</evidence>
<feature type="transmembrane region" description="Helical" evidence="5">
    <location>
        <begin position="129"/>
        <end position="157"/>
    </location>
</feature>
<evidence type="ECO:0000256" key="1">
    <source>
        <dbReference type="ARBA" id="ARBA00004141"/>
    </source>
</evidence>
<feature type="transmembrane region" description="Helical" evidence="5">
    <location>
        <begin position="59"/>
        <end position="85"/>
    </location>
</feature>
<dbReference type="Proteomes" id="UP001595828">
    <property type="component" value="Unassembled WGS sequence"/>
</dbReference>
<reference evidence="7" key="1">
    <citation type="journal article" date="2019" name="Int. J. Syst. Evol. Microbiol.">
        <title>The Global Catalogue of Microorganisms (GCM) 10K type strain sequencing project: providing services to taxonomists for standard genome sequencing and annotation.</title>
        <authorList>
            <consortium name="The Broad Institute Genomics Platform"/>
            <consortium name="The Broad Institute Genome Sequencing Center for Infectious Disease"/>
            <person name="Wu L."/>
            <person name="Ma J."/>
        </authorList>
    </citation>
    <scope>NUCLEOTIDE SEQUENCE [LARGE SCALE GENOMIC DNA]</scope>
    <source>
        <strain evidence="7">CGMCC 1.12989</strain>
    </source>
</reference>
<evidence type="ECO:0000313" key="6">
    <source>
        <dbReference type="EMBL" id="MFC4293870.1"/>
    </source>
</evidence>
<evidence type="ECO:0000256" key="2">
    <source>
        <dbReference type="ARBA" id="ARBA00022692"/>
    </source>
</evidence>
<keyword evidence="2 5" id="KW-0812">Transmembrane</keyword>
<evidence type="ECO:0000256" key="3">
    <source>
        <dbReference type="ARBA" id="ARBA00022989"/>
    </source>
</evidence>
<gene>
    <name evidence="6" type="ORF">ACFO0A_02230</name>
</gene>